<name>A0ABS0SHC2_9HYPH</name>
<organism evidence="1 2">
    <name type="scientific">Aquamicrobium zhengzhouense</name>
    <dbReference type="NCBI Taxonomy" id="2781738"/>
    <lineage>
        <taxon>Bacteria</taxon>
        <taxon>Pseudomonadati</taxon>
        <taxon>Pseudomonadota</taxon>
        <taxon>Alphaproteobacteria</taxon>
        <taxon>Hyphomicrobiales</taxon>
        <taxon>Phyllobacteriaceae</taxon>
        <taxon>Aquamicrobium</taxon>
    </lineage>
</organism>
<keyword evidence="2" id="KW-1185">Reference proteome</keyword>
<evidence type="ECO:0000313" key="2">
    <source>
        <dbReference type="Proteomes" id="UP000601789"/>
    </source>
</evidence>
<reference evidence="1 2" key="1">
    <citation type="submission" date="2020-10" db="EMBL/GenBank/DDBJ databases">
        <title>Aquamicrobium zhengzhouensis sp. nov., a exopolysaccharide producing bacterium isolated from farmland soil.</title>
        <authorList>
            <person name="Wang X."/>
        </authorList>
    </citation>
    <scope>NUCLEOTIDE SEQUENCE [LARGE SCALE GENOMIC DNA]</scope>
    <source>
        <strain evidence="2">cd-1</strain>
    </source>
</reference>
<comment type="caution">
    <text evidence="1">The sequence shown here is derived from an EMBL/GenBank/DDBJ whole genome shotgun (WGS) entry which is preliminary data.</text>
</comment>
<proteinExistence type="predicted"/>
<dbReference type="RefSeq" id="WP_198478242.1">
    <property type="nucleotide sequence ID" value="NZ_JADGMQ010000021.1"/>
</dbReference>
<dbReference type="EMBL" id="JADGMQ010000021">
    <property type="protein sequence ID" value="MBI1622707.1"/>
    <property type="molecule type" value="Genomic_DNA"/>
</dbReference>
<gene>
    <name evidence="1" type="ORF">IOD40_18790</name>
</gene>
<protein>
    <submittedName>
        <fullName evidence="1">Uncharacterized protein</fullName>
    </submittedName>
</protein>
<evidence type="ECO:0000313" key="1">
    <source>
        <dbReference type="EMBL" id="MBI1622707.1"/>
    </source>
</evidence>
<dbReference type="Proteomes" id="UP000601789">
    <property type="component" value="Unassembled WGS sequence"/>
</dbReference>
<sequence>MTEPQTTGIPEPEGPTDIIDTNYEVGQDNVQRNIGTLAFDVHNPVFAISGLVIVA</sequence>
<accession>A0ABS0SHC2</accession>